<accession>A0A917UYW8</accession>
<dbReference type="Gene3D" id="3.30.565.10">
    <property type="entry name" value="Histidine kinase-like ATPase, C-terminal domain"/>
    <property type="match status" value="1"/>
</dbReference>
<dbReference type="Pfam" id="PF07568">
    <property type="entry name" value="HisKA_2"/>
    <property type="match status" value="1"/>
</dbReference>
<dbReference type="InterPro" id="IPR003018">
    <property type="entry name" value="GAF"/>
</dbReference>
<dbReference type="Proteomes" id="UP000635983">
    <property type="component" value="Unassembled WGS sequence"/>
</dbReference>
<reference evidence="2" key="1">
    <citation type="journal article" date="2014" name="Int. J. Syst. Evol. Microbiol.">
        <title>Complete genome sequence of Corynebacterium casei LMG S-19264T (=DSM 44701T), isolated from a smear-ripened cheese.</title>
        <authorList>
            <consortium name="US DOE Joint Genome Institute (JGI-PGF)"/>
            <person name="Walter F."/>
            <person name="Albersmeier A."/>
            <person name="Kalinowski J."/>
            <person name="Ruckert C."/>
        </authorList>
    </citation>
    <scope>NUCLEOTIDE SEQUENCE</scope>
    <source>
        <strain evidence="2">JCM 30078</strain>
    </source>
</reference>
<dbReference type="SMART" id="SM00065">
    <property type="entry name" value="GAF"/>
    <property type="match status" value="1"/>
</dbReference>
<evidence type="ECO:0000259" key="1">
    <source>
        <dbReference type="PROSITE" id="PS50109"/>
    </source>
</evidence>
<dbReference type="InterPro" id="IPR011495">
    <property type="entry name" value="Sig_transdc_His_kin_sub2_dim/P"/>
</dbReference>
<sequence>MLDDQDSTQSPERLAALYRYQILDTPREPAFDQLVELAASICEAPISVINLIEGHRQWFKAEVGLGIRETPLDISICRHVLLQPGITVIEDMRDDQRLCFNPLVNKDSGLRFYAGCLLEDPNGQGIGTLCVLDRRPRELSGSQRKALKTLADQVLAQMELRLAISQKNELLAQKDLLLQEVNHRTKNNLQLISSLIQLQARRLTNPIAKKALMDTQARISSIALMHEKLYQASDTESVDLSVFLDSLIDGLRDTVSAKVRFEVDTVPVYVSLDKAIPLSLIVNELITNALKYAYPGAGAGTVWLSLAERDQRFELRVWDEGVGLPQGFDIHTSRSLGMKLITSLAKQIGSEAELKALSPGVECRLRFTR</sequence>
<feature type="domain" description="Histidine kinase" evidence="1">
    <location>
        <begin position="180"/>
        <end position="369"/>
    </location>
</feature>
<name>A0A917UYW8_9PSED</name>
<gene>
    <name evidence="2" type="ORF">GCM10009304_28210</name>
</gene>
<dbReference type="Pfam" id="PF01590">
    <property type="entry name" value="GAF"/>
    <property type="match status" value="1"/>
</dbReference>
<comment type="caution">
    <text evidence="2">The sequence shown here is derived from an EMBL/GenBank/DDBJ whole genome shotgun (WGS) entry which is preliminary data.</text>
</comment>
<dbReference type="PANTHER" id="PTHR43102:SF2">
    <property type="entry name" value="GAF DOMAIN-CONTAINING PROTEIN"/>
    <property type="match status" value="1"/>
</dbReference>
<dbReference type="InterPro" id="IPR029016">
    <property type="entry name" value="GAF-like_dom_sf"/>
</dbReference>
<dbReference type="InterPro" id="IPR005467">
    <property type="entry name" value="His_kinase_dom"/>
</dbReference>
<dbReference type="SUPFAM" id="SSF55874">
    <property type="entry name" value="ATPase domain of HSP90 chaperone/DNA topoisomerase II/histidine kinase"/>
    <property type="match status" value="1"/>
</dbReference>
<dbReference type="SMART" id="SM00387">
    <property type="entry name" value="HATPase_c"/>
    <property type="match status" value="1"/>
</dbReference>
<evidence type="ECO:0000313" key="3">
    <source>
        <dbReference type="Proteomes" id="UP000635983"/>
    </source>
</evidence>
<dbReference type="InterPro" id="IPR036890">
    <property type="entry name" value="HATPase_C_sf"/>
</dbReference>
<organism evidence="2 3">
    <name type="scientific">Pseudomonas matsuisoli</name>
    <dbReference type="NCBI Taxonomy" id="1515666"/>
    <lineage>
        <taxon>Bacteria</taxon>
        <taxon>Pseudomonadati</taxon>
        <taxon>Pseudomonadota</taxon>
        <taxon>Gammaproteobacteria</taxon>
        <taxon>Pseudomonadales</taxon>
        <taxon>Pseudomonadaceae</taxon>
        <taxon>Pseudomonas</taxon>
    </lineage>
</organism>
<evidence type="ECO:0000313" key="2">
    <source>
        <dbReference type="EMBL" id="GGK00728.1"/>
    </source>
</evidence>
<dbReference type="RefSeq" id="WP_188983886.1">
    <property type="nucleotide sequence ID" value="NZ_BMPO01000006.1"/>
</dbReference>
<dbReference type="PANTHER" id="PTHR43102">
    <property type="entry name" value="SLR1143 PROTEIN"/>
    <property type="match status" value="1"/>
</dbReference>
<protein>
    <recommendedName>
        <fullName evidence="1">Histidine kinase domain-containing protein</fullName>
    </recommendedName>
</protein>
<dbReference type="Pfam" id="PF13581">
    <property type="entry name" value="HATPase_c_2"/>
    <property type="match status" value="1"/>
</dbReference>
<dbReference type="EMBL" id="BMPO01000006">
    <property type="protein sequence ID" value="GGK00728.1"/>
    <property type="molecule type" value="Genomic_DNA"/>
</dbReference>
<proteinExistence type="predicted"/>
<keyword evidence="3" id="KW-1185">Reference proteome</keyword>
<reference evidence="2" key="2">
    <citation type="submission" date="2020-09" db="EMBL/GenBank/DDBJ databases">
        <authorList>
            <person name="Sun Q."/>
            <person name="Ohkuma M."/>
        </authorList>
    </citation>
    <scope>NUCLEOTIDE SEQUENCE</scope>
    <source>
        <strain evidence="2">JCM 30078</strain>
    </source>
</reference>
<dbReference type="InterPro" id="IPR003594">
    <property type="entry name" value="HATPase_dom"/>
</dbReference>
<dbReference type="PROSITE" id="PS50109">
    <property type="entry name" value="HIS_KIN"/>
    <property type="match status" value="1"/>
</dbReference>
<dbReference type="Gene3D" id="3.30.450.40">
    <property type="match status" value="1"/>
</dbReference>
<dbReference type="AlphaFoldDB" id="A0A917UYW8"/>
<dbReference type="SUPFAM" id="SSF55781">
    <property type="entry name" value="GAF domain-like"/>
    <property type="match status" value="1"/>
</dbReference>